<evidence type="ECO:0000313" key="1">
    <source>
        <dbReference type="EMBL" id="KAJ8422810.1"/>
    </source>
</evidence>
<accession>A0A9Q1JLG8</accession>
<organism evidence="1 2">
    <name type="scientific">Carnegiea gigantea</name>
    <dbReference type="NCBI Taxonomy" id="171969"/>
    <lineage>
        <taxon>Eukaryota</taxon>
        <taxon>Viridiplantae</taxon>
        <taxon>Streptophyta</taxon>
        <taxon>Embryophyta</taxon>
        <taxon>Tracheophyta</taxon>
        <taxon>Spermatophyta</taxon>
        <taxon>Magnoliopsida</taxon>
        <taxon>eudicotyledons</taxon>
        <taxon>Gunneridae</taxon>
        <taxon>Pentapetalae</taxon>
        <taxon>Caryophyllales</taxon>
        <taxon>Cactineae</taxon>
        <taxon>Cactaceae</taxon>
        <taxon>Cactoideae</taxon>
        <taxon>Echinocereeae</taxon>
        <taxon>Carnegiea</taxon>
    </lineage>
</organism>
<name>A0A9Q1JLG8_9CARY</name>
<proteinExistence type="predicted"/>
<protein>
    <submittedName>
        <fullName evidence="1">Uncharacterized protein</fullName>
    </submittedName>
</protein>
<comment type="caution">
    <text evidence="1">The sequence shown here is derived from an EMBL/GenBank/DDBJ whole genome shotgun (WGS) entry which is preliminary data.</text>
</comment>
<evidence type="ECO:0000313" key="2">
    <source>
        <dbReference type="Proteomes" id="UP001153076"/>
    </source>
</evidence>
<dbReference type="Proteomes" id="UP001153076">
    <property type="component" value="Unassembled WGS sequence"/>
</dbReference>
<gene>
    <name evidence="1" type="ORF">Cgig2_018011</name>
</gene>
<sequence>MKREMKYPNIYVAMVHTLPTASSISQPLIGLNYEGSAITKKRIYTLVMDALASSSVLITMTPNCIVGDVLNFRPVFPSGRSTSLIQHLSFSSAEQTRISSVFREVSFGIDSGNDSNLLQSIIRRDWRAVKHCIPFGKLTSSGNFSNVKQRRLR</sequence>
<dbReference type="EMBL" id="JAKOGI010002137">
    <property type="protein sequence ID" value="KAJ8422810.1"/>
    <property type="molecule type" value="Genomic_DNA"/>
</dbReference>
<dbReference type="AlphaFoldDB" id="A0A9Q1JLG8"/>
<keyword evidence="2" id="KW-1185">Reference proteome</keyword>
<reference evidence="1" key="1">
    <citation type="submission" date="2022-04" db="EMBL/GenBank/DDBJ databases">
        <title>Carnegiea gigantea Genome sequencing and assembly v2.</title>
        <authorList>
            <person name="Copetti D."/>
            <person name="Sanderson M.J."/>
            <person name="Burquez A."/>
            <person name="Wojciechowski M.F."/>
        </authorList>
    </citation>
    <scope>NUCLEOTIDE SEQUENCE</scope>
    <source>
        <strain evidence="1">SGP5-SGP5p</strain>
        <tissue evidence="1">Aerial part</tissue>
    </source>
</reference>